<keyword evidence="2" id="KW-1185">Reference proteome</keyword>
<dbReference type="AlphaFoldDB" id="A0A061EUH6"/>
<name>A0A061EUH6_THECC</name>
<reference evidence="1 2" key="1">
    <citation type="journal article" date="2013" name="Genome Biol.">
        <title>The genome sequence of the most widely cultivated cacao type and its use to identify candidate genes regulating pod color.</title>
        <authorList>
            <person name="Motamayor J.C."/>
            <person name="Mockaitis K."/>
            <person name="Schmutz J."/>
            <person name="Haiminen N."/>
            <person name="Iii D.L."/>
            <person name="Cornejo O."/>
            <person name="Findley S.D."/>
            <person name="Zheng P."/>
            <person name="Utro F."/>
            <person name="Royaert S."/>
            <person name="Saski C."/>
            <person name="Jenkins J."/>
            <person name="Podicheti R."/>
            <person name="Zhao M."/>
            <person name="Scheffler B.E."/>
            <person name="Stack J.C."/>
            <person name="Feltus F.A."/>
            <person name="Mustiga G.M."/>
            <person name="Amores F."/>
            <person name="Phillips W."/>
            <person name="Marelli J.P."/>
            <person name="May G.D."/>
            <person name="Shapiro H."/>
            <person name="Ma J."/>
            <person name="Bustamante C.D."/>
            <person name="Schnell R.J."/>
            <person name="Main D."/>
            <person name="Gilbert D."/>
            <person name="Parida L."/>
            <person name="Kuhn D.N."/>
        </authorList>
    </citation>
    <scope>NUCLEOTIDE SEQUENCE [LARGE SCALE GENOMIC DNA]</scope>
    <source>
        <strain evidence="2">cv. Matina 1-6</strain>
    </source>
</reference>
<dbReference type="InParanoid" id="A0A061EUH6"/>
<dbReference type="Proteomes" id="UP000026915">
    <property type="component" value="Chromosome 5"/>
</dbReference>
<organism evidence="1 2">
    <name type="scientific">Theobroma cacao</name>
    <name type="common">Cacao</name>
    <name type="synonym">Cocoa</name>
    <dbReference type="NCBI Taxonomy" id="3641"/>
    <lineage>
        <taxon>Eukaryota</taxon>
        <taxon>Viridiplantae</taxon>
        <taxon>Streptophyta</taxon>
        <taxon>Embryophyta</taxon>
        <taxon>Tracheophyta</taxon>
        <taxon>Spermatophyta</taxon>
        <taxon>Magnoliopsida</taxon>
        <taxon>eudicotyledons</taxon>
        <taxon>Gunneridae</taxon>
        <taxon>Pentapetalae</taxon>
        <taxon>rosids</taxon>
        <taxon>malvids</taxon>
        <taxon>Malvales</taxon>
        <taxon>Malvaceae</taxon>
        <taxon>Byttnerioideae</taxon>
        <taxon>Theobroma</taxon>
    </lineage>
</organism>
<protein>
    <submittedName>
        <fullName evidence="1">Uncharacterized protein</fullName>
    </submittedName>
</protein>
<dbReference type="Gramene" id="EOY08705">
    <property type="protein sequence ID" value="EOY08705"/>
    <property type="gene ID" value="TCM_023778"/>
</dbReference>
<gene>
    <name evidence="1" type="ORF">TCM_023778</name>
</gene>
<dbReference type="HOGENOM" id="CLU_2745173_0_0_1"/>
<proteinExistence type="predicted"/>
<dbReference type="EMBL" id="CM001883">
    <property type="protein sequence ID" value="EOY08705.1"/>
    <property type="molecule type" value="Genomic_DNA"/>
</dbReference>
<evidence type="ECO:0000313" key="1">
    <source>
        <dbReference type="EMBL" id="EOY08705.1"/>
    </source>
</evidence>
<sequence length="71" mass="8043">MKKREEKQGGRKRDLRRGGMLSLEETSDVVAGLDADEWDGGQRWLVVCLGETGVKGLVQRLDSFWKMSYAI</sequence>
<accession>A0A061EUH6</accession>
<evidence type="ECO:0000313" key="2">
    <source>
        <dbReference type="Proteomes" id="UP000026915"/>
    </source>
</evidence>